<dbReference type="InterPro" id="IPR036291">
    <property type="entry name" value="NAD(P)-bd_dom_sf"/>
</dbReference>
<dbReference type="Gene3D" id="1.10.1040.10">
    <property type="entry name" value="N-(1-d-carboxylethyl)-l-norvaline Dehydrogenase, domain 2"/>
    <property type="match status" value="1"/>
</dbReference>
<proteinExistence type="inferred from homology"/>
<feature type="domain" description="6-phosphogluconate dehydrogenase NADP-binding" evidence="5">
    <location>
        <begin position="4"/>
        <end position="163"/>
    </location>
</feature>
<dbReference type="Pfam" id="PF14833">
    <property type="entry name" value="NAD_binding_11"/>
    <property type="match status" value="1"/>
</dbReference>
<evidence type="ECO:0000256" key="3">
    <source>
        <dbReference type="ARBA" id="ARBA00023027"/>
    </source>
</evidence>
<feature type="domain" description="3-hydroxyisobutyrate dehydrogenase-like NAD-binding" evidence="6">
    <location>
        <begin position="166"/>
        <end position="287"/>
    </location>
</feature>
<organism evidence="7 8">
    <name type="scientific">Lentibacillus halodurans</name>
    <dbReference type="NCBI Taxonomy" id="237679"/>
    <lineage>
        <taxon>Bacteria</taxon>
        <taxon>Bacillati</taxon>
        <taxon>Bacillota</taxon>
        <taxon>Bacilli</taxon>
        <taxon>Bacillales</taxon>
        <taxon>Bacillaceae</taxon>
        <taxon>Lentibacillus</taxon>
    </lineage>
</organism>
<dbReference type="OrthoDB" id="9786703at2"/>
<accession>A0A1I0XMG9</accession>
<gene>
    <name evidence="7" type="ORF">SAMN04488072_105194</name>
</gene>
<evidence type="ECO:0000313" key="7">
    <source>
        <dbReference type="EMBL" id="SFB02245.1"/>
    </source>
</evidence>
<evidence type="ECO:0000256" key="1">
    <source>
        <dbReference type="ARBA" id="ARBA00009080"/>
    </source>
</evidence>
<dbReference type="PANTHER" id="PTHR43060">
    <property type="entry name" value="3-HYDROXYISOBUTYRATE DEHYDROGENASE-LIKE 1, MITOCHONDRIAL-RELATED"/>
    <property type="match status" value="1"/>
</dbReference>
<dbReference type="AlphaFoldDB" id="A0A1I0XMG9"/>
<dbReference type="Gene3D" id="3.40.50.720">
    <property type="entry name" value="NAD(P)-binding Rossmann-like Domain"/>
    <property type="match status" value="1"/>
</dbReference>
<evidence type="ECO:0000313" key="8">
    <source>
        <dbReference type="Proteomes" id="UP000198642"/>
    </source>
</evidence>
<evidence type="ECO:0000259" key="5">
    <source>
        <dbReference type="Pfam" id="PF03446"/>
    </source>
</evidence>
<name>A0A1I0XMG9_9BACI</name>
<dbReference type="Pfam" id="PF03446">
    <property type="entry name" value="NAD_binding_2"/>
    <property type="match status" value="1"/>
</dbReference>
<dbReference type="InterPro" id="IPR029154">
    <property type="entry name" value="HIBADH-like_NADP-bd"/>
</dbReference>
<dbReference type="Proteomes" id="UP000198642">
    <property type="component" value="Unassembled WGS sequence"/>
</dbReference>
<protein>
    <submittedName>
        <fullName evidence="7">3-hydroxyisobutyrate dehydrogenase</fullName>
    </submittedName>
</protein>
<dbReference type="InterPro" id="IPR008927">
    <property type="entry name" value="6-PGluconate_DH-like_C_sf"/>
</dbReference>
<dbReference type="GO" id="GO:0051287">
    <property type="term" value="F:NAD binding"/>
    <property type="evidence" value="ECO:0007669"/>
    <property type="project" value="InterPro"/>
</dbReference>
<dbReference type="GO" id="GO:0016491">
    <property type="term" value="F:oxidoreductase activity"/>
    <property type="evidence" value="ECO:0007669"/>
    <property type="project" value="UniProtKB-KW"/>
</dbReference>
<evidence type="ECO:0000259" key="6">
    <source>
        <dbReference type="Pfam" id="PF14833"/>
    </source>
</evidence>
<keyword evidence="8" id="KW-1185">Reference proteome</keyword>
<dbReference type="GO" id="GO:0050661">
    <property type="term" value="F:NADP binding"/>
    <property type="evidence" value="ECO:0007669"/>
    <property type="project" value="InterPro"/>
</dbReference>
<reference evidence="7 8" key="1">
    <citation type="submission" date="2016-10" db="EMBL/GenBank/DDBJ databases">
        <authorList>
            <person name="de Groot N.N."/>
        </authorList>
    </citation>
    <scope>NUCLEOTIDE SEQUENCE [LARGE SCALE GENOMIC DNA]</scope>
    <source>
        <strain evidence="7 8">CGMCC 1.3702</strain>
    </source>
</reference>
<dbReference type="PIRSF" id="PIRSF000103">
    <property type="entry name" value="HIBADH"/>
    <property type="match status" value="1"/>
</dbReference>
<keyword evidence="2" id="KW-0560">Oxidoreductase</keyword>
<dbReference type="PANTHER" id="PTHR43060:SF15">
    <property type="entry name" value="3-HYDROXYISOBUTYRATE DEHYDROGENASE-LIKE 1, MITOCHONDRIAL-RELATED"/>
    <property type="match status" value="1"/>
</dbReference>
<comment type="similarity">
    <text evidence="1">Belongs to the HIBADH-related family.</text>
</comment>
<dbReference type="InterPro" id="IPR013328">
    <property type="entry name" value="6PGD_dom2"/>
</dbReference>
<dbReference type="InterPro" id="IPR015815">
    <property type="entry name" value="HIBADH-related"/>
</dbReference>
<keyword evidence="3" id="KW-0520">NAD</keyword>
<feature type="active site" evidence="4">
    <location>
        <position position="172"/>
    </location>
</feature>
<dbReference type="InterPro" id="IPR006115">
    <property type="entry name" value="6PGDH_NADP-bd"/>
</dbReference>
<dbReference type="STRING" id="237679.SAMN04488072_105194"/>
<dbReference type="SUPFAM" id="SSF51735">
    <property type="entry name" value="NAD(P)-binding Rossmann-fold domains"/>
    <property type="match status" value="1"/>
</dbReference>
<evidence type="ECO:0000256" key="2">
    <source>
        <dbReference type="ARBA" id="ARBA00023002"/>
    </source>
</evidence>
<dbReference type="EMBL" id="FOJW01000005">
    <property type="protein sequence ID" value="SFB02245.1"/>
    <property type="molecule type" value="Genomic_DNA"/>
</dbReference>
<dbReference type="SUPFAM" id="SSF48179">
    <property type="entry name" value="6-phosphogluconate dehydrogenase C-terminal domain-like"/>
    <property type="match status" value="1"/>
</dbReference>
<evidence type="ECO:0000256" key="4">
    <source>
        <dbReference type="PIRSR" id="PIRSR000103-1"/>
    </source>
</evidence>
<sequence>MKKAGIIGCGLMGSGIARNLLKHYDDVYVYDIDQRAVENLQKNGAIAVDRPDVLAEETDFLILSLPTPKLIEKTVMDKENGIIHVMKNGAFILDMSTNDVQMTRKLYHAAKSHGVDFFDCPLSGGPERAANGTLTIMVGGDDKSFPSILPVLQSVGDHIEYIGDIGSGQIVKLCHNMVVGGVITLLSEAFMTGEKAGVSKEKLASILQKGSAHTRAMDVFGTNILDHTFEDVKFSLANMSKDIQLYRSLTEQNQLPAFASHNVHHLFHLANDQGKGILDSSAIYQLLSELEEGAVKH</sequence>